<dbReference type="Gene3D" id="6.10.340.10">
    <property type="match status" value="1"/>
</dbReference>
<evidence type="ECO:0000313" key="16">
    <source>
        <dbReference type="Proteomes" id="UP000249890"/>
    </source>
</evidence>
<evidence type="ECO:0000256" key="3">
    <source>
        <dbReference type="ARBA" id="ARBA00012438"/>
    </source>
</evidence>
<comment type="catalytic activity">
    <reaction evidence="1">
        <text>ATP + protein L-histidine = ADP + protein N-phospho-L-histidine.</text>
        <dbReference type="EC" id="2.7.13.3"/>
    </reaction>
</comment>
<dbReference type="CDD" id="cd06225">
    <property type="entry name" value="HAMP"/>
    <property type="match status" value="1"/>
</dbReference>
<dbReference type="InterPro" id="IPR050640">
    <property type="entry name" value="Bact_2-comp_sensor_kinase"/>
</dbReference>
<evidence type="ECO:0000256" key="2">
    <source>
        <dbReference type="ARBA" id="ARBA00004651"/>
    </source>
</evidence>
<dbReference type="InterPro" id="IPR005467">
    <property type="entry name" value="His_kinase_dom"/>
</dbReference>
<dbReference type="EMBL" id="CP021780">
    <property type="protein sequence ID" value="ASA23526.1"/>
    <property type="molecule type" value="Genomic_DNA"/>
</dbReference>
<dbReference type="InterPro" id="IPR003594">
    <property type="entry name" value="HATPase_dom"/>
</dbReference>
<keyword evidence="5" id="KW-0597">Phosphoprotein</keyword>
<evidence type="ECO:0000256" key="11">
    <source>
        <dbReference type="ARBA" id="ARBA00023136"/>
    </source>
</evidence>
<dbReference type="Pfam" id="PF00672">
    <property type="entry name" value="HAMP"/>
    <property type="match status" value="1"/>
</dbReference>
<name>A0A2Z2KA14_9BACL</name>
<dbReference type="InterPro" id="IPR003660">
    <property type="entry name" value="HAMP_dom"/>
</dbReference>
<dbReference type="SUPFAM" id="SSF158472">
    <property type="entry name" value="HAMP domain-like"/>
    <property type="match status" value="1"/>
</dbReference>
<dbReference type="GO" id="GO:0005524">
    <property type="term" value="F:ATP binding"/>
    <property type="evidence" value="ECO:0007669"/>
    <property type="project" value="UniProtKB-KW"/>
</dbReference>
<dbReference type="KEGG" id="pdh:B9T62_23640"/>
<evidence type="ECO:0000256" key="10">
    <source>
        <dbReference type="ARBA" id="ARBA00023012"/>
    </source>
</evidence>
<proteinExistence type="predicted"/>
<dbReference type="InterPro" id="IPR010559">
    <property type="entry name" value="Sig_transdc_His_kin_internal"/>
</dbReference>
<evidence type="ECO:0000256" key="7">
    <source>
        <dbReference type="ARBA" id="ARBA00022741"/>
    </source>
</evidence>
<evidence type="ECO:0000313" key="15">
    <source>
        <dbReference type="EMBL" id="ASA23526.1"/>
    </source>
</evidence>
<dbReference type="Proteomes" id="UP000249890">
    <property type="component" value="Chromosome"/>
</dbReference>
<feature type="domain" description="HAMP" evidence="14">
    <location>
        <begin position="305"/>
        <end position="357"/>
    </location>
</feature>
<dbReference type="Pfam" id="PF06580">
    <property type="entry name" value="His_kinase"/>
    <property type="match status" value="1"/>
</dbReference>
<dbReference type="PANTHER" id="PTHR34220">
    <property type="entry name" value="SENSOR HISTIDINE KINASE YPDA"/>
    <property type="match status" value="1"/>
</dbReference>
<keyword evidence="9" id="KW-0067">ATP-binding</keyword>
<dbReference type="PROSITE" id="PS50109">
    <property type="entry name" value="HIS_KIN"/>
    <property type="match status" value="1"/>
</dbReference>
<feature type="transmembrane region" description="Helical" evidence="12">
    <location>
        <begin position="278"/>
        <end position="303"/>
    </location>
</feature>
<feature type="transmembrane region" description="Helical" evidence="12">
    <location>
        <begin position="20"/>
        <end position="38"/>
    </location>
</feature>
<evidence type="ECO:0000259" key="14">
    <source>
        <dbReference type="PROSITE" id="PS50885"/>
    </source>
</evidence>
<keyword evidence="10" id="KW-0902">Two-component regulatory system</keyword>
<dbReference type="EC" id="2.7.13.3" evidence="3"/>
<dbReference type="OrthoDB" id="9776552at2"/>
<reference evidence="15 16" key="1">
    <citation type="submission" date="2017-06" db="EMBL/GenBank/DDBJ databases">
        <title>Complete genome sequence of Paenibacillus donghaensis KCTC 13049T isolated from East Sea sediment, South Korea.</title>
        <authorList>
            <person name="Jung B.K."/>
            <person name="Hong S.-J."/>
            <person name="Shin J.-H."/>
        </authorList>
    </citation>
    <scope>NUCLEOTIDE SEQUENCE [LARGE SCALE GENOMIC DNA]</scope>
    <source>
        <strain evidence="15 16">KCTC 13049</strain>
    </source>
</reference>
<dbReference type="SUPFAM" id="SSF55874">
    <property type="entry name" value="ATPase domain of HSP90 chaperone/DNA topoisomerase II/histidine kinase"/>
    <property type="match status" value="1"/>
</dbReference>
<dbReference type="Pfam" id="PF02518">
    <property type="entry name" value="HATPase_c"/>
    <property type="match status" value="1"/>
</dbReference>
<evidence type="ECO:0000256" key="6">
    <source>
        <dbReference type="ARBA" id="ARBA00022679"/>
    </source>
</evidence>
<dbReference type="RefSeq" id="WP_087917514.1">
    <property type="nucleotide sequence ID" value="NZ_CP021780.1"/>
</dbReference>
<comment type="subcellular location">
    <subcellularLocation>
        <location evidence="2">Cell membrane</location>
        <topology evidence="2">Multi-pass membrane protein</topology>
    </subcellularLocation>
</comment>
<keyword evidence="12" id="KW-0812">Transmembrane</keyword>
<evidence type="ECO:0000256" key="1">
    <source>
        <dbReference type="ARBA" id="ARBA00000085"/>
    </source>
</evidence>
<keyword evidence="8" id="KW-0418">Kinase</keyword>
<evidence type="ECO:0000256" key="4">
    <source>
        <dbReference type="ARBA" id="ARBA00022475"/>
    </source>
</evidence>
<sequence length="571" mass="64777">MQIWRAFKQRIGDFRFQTKIKLSFLLVSMIPVIVLGSFCFSKTRSLLVQQSKADLNATLTQSVLAVNNLLDVYNKLMNFLSFNQEIINAANNTYTSQYEMYDQLTNVIDQNFYIARYLNPGVEQITLYTGTNLPQHGNTVIPIDEIRRTSWYPNIMKSVDVLWSASEKNIYSVRRILSTKQRNPKDNILFARVNYDKLFTTFEPLQSHGSEIIILDSSGNTVYSSRANRENPDIPVTAKTADRLHWHGESYTVLSSTVPLAGWNVYLYKPTSLITKSAWWIALIVLLMIAACIAAVVVAGTLFSRRIMLPIHRLHKSMKLVGEGNLEIKVSSESKDEIGDLIRGFGNMVGKTKTLIDTVYVAEIARKEYEMKALQAQINPHFLYNSLSLINWRALRIHATDISEMAQLLSTFYRTTLNKGENLILVSDEILNVQSYINIQLIMHNNNFKVDYQIDDSILSCLMPNLMLQPLVENAIIHGIENREDGDGIIHLSAKKEEQSMVLQITDNGVGVEQERLVLLLKSQSKGYGLKNVNDRAILMYGEQYGLTINSVVGEGTQVTLKIPYVELKVD</sequence>
<dbReference type="Gene3D" id="3.30.565.10">
    <property type="entry name" value="Histidine kinase-like ATPase, C-terminal domain"/>
    <property type="match status" value="1"/>
</dbReference>
<evidence type="ECO:0000256" key="5">
    <source>
        <dbReference type="ARBA" id="ARBA00022553"/>
    </source>
</evidence>
<keyword evidence="12" id="KW-1133">Transmembrane helix</keyword>
<protein>
    <recommendedName>
        <fullName evidence="3">histidine kinase</fullName>
        <ecNumber evidence="3">2.7.13.3</ecNumber>
    </recommendedName>
</protein>
<evidence type="ECO:0000259" key="13">
    <source>
        <dbReference type="PROSITE" id="PS50109"/>
    </source>
</evidence>
<dbReference type="SMART" id="SM00387">
    <property type="entry name" value="HATPase_c"/>
    <property type="match status" value="1"/>
</dbReference>
<feature type="domain" description="Histidine kinase" evidence="13">
    <location>
        <begin position="468"/>
        <end position="567"/>
    </location>
</feature>
<dbReference type="GO" id="GO:0005886">
    <property type="term" value="C:plasma membrane"/>
    <property type="evidence" value="ECO:0007669"/>
    <property type="project" value="UniProtKB-SubCell"/>
</dbReference>
<dbReference type="PANTHER" id="PTHR34220:SF7">
    <property type="entry name" value="SENSOR HISTIDINE KINASE YPDA"/>
    <property type="match status" value="1"/>
</dbReference>
<evidence type="ECO:0000256" key="9">
    <source>
        <dbReference type="ARBA" id="ARBA00022840"/>
    </source>
</evidence>
<gene>
    <name evidence="15" type="ORF">B9T62_23640</name>
</gene>
<keyword evidence="7" id="KW-0547">Nucleotide-binding</keyword>
<evidence type="ECO:0000256" key="8">
    <source>
        <dbReference type="ARBA" id="ARBA00022777"/>
    </source>
</evidence>
<evidence type="ECO:0000256" key="12">
    <source>
        <dbReference type="SAM" id="Phobius"/>
    </source>
</evidence>
<dbReference type="AlphaFoldDB" id="A0A2Z2KA14"/>
<keyword evidence="4" id="KW-1003">Cell membrane</keyword>
<accession>A0A2Z2KA14</accession>
<keyword evidence="11 12" id="KW-0472">Membrane</keyword>
<dbReference type="InterPro" id="IPR036890">
    <property type="entry name" value="HATPase_C_sf"/>
</dbReference>
<keyword evidence="16" id="KW-1185">Reference proteome</keyword>
<dbReference type="GO" id="GO:0000155">
    <property type="term" value="F:phosphorelay sensor kinase activity"/>
    <property type="evidence" value="ECO:0007669"/>
    <property type="project" value="InterPro"/>
</dbReference>
<dbReference type="SMART" id="SM00304">
    <property type="entry name" value="HAMP"/>
    <property type="match status" value="1"/>
</dbReference>
<organism evidence="15 16">
    <name type="scientific">Paenibacillus donghaensis</name>
    <dbReference type="NCBI Taxonomy" id="414771"/>
    <lineage>
        <taxon>Bacteria</taxon>
        <taxon>Bacillati</taxon>
        <taxon>Bacillota</taxon>
        <taxon>Bacilli</taxon>
        <taxon>Bacillales</taxon>
        <taxon>Paenibacillaceae</taxon>
        <taxon>Paenibacillus</taxon>
    </lineage>
</organism>
<dbReference type="PROSITE" id="PS50885">
    <property type="entry name" value="HAMP"/>
    <property type="match status" value="1"/>
</dbReference>
<keyword evidence="6" id="KW-0808">Transferase</keyword>